<dbReference type="AlphaFoldDB" id="A0A4R8V8X7"/>
<name>A0A4R8V8X7_9MICO</name>
<dbReference type="GO" id="GO:0006885">
    <property type="term" value="P:regulation of pH"/>
    <property type="evidence" value="ECO:0007669"/>
    <property type="project" value="InterPro"/>
</dbReference>
<evidence type="ECO:0000313" key="12">
    <source>
        <dbReference type="EMBL" id="TFB78756.1"/>
    </source>
</evidence>
<dbReference type="GO" id="GO:0015385">
    <property type="term" value="F:sodium:proton antiporter activity"/>
    <property type="evidence" value="ECO:0007669"/>
    <property type="project" value="TreeGrafter"/>
</dbReference>
<feature type="transmembrane region" description="Helical" evidence="11">
    <location>
        <begin position="248"/>
        <end position="268"/>
    </location>
</feature>
<evidence type="ECO:0000256" key="9">
    <source>
        <dbReference type="ARBA" id="ARBA00023136"/>
    </source>
</evidence>
<gene>
    <name evidence="11" type="primary">nhaA</name>
    <name evidence="12" type="ORF">E3N84_00870</name>
</gene>
<evidence type="ECO:0000256" key="5">
    <source>
        <dbReference type="ARBA" id="ARBA00022692"/>
    </source>
</evidence>
<keyword evidence="3 11" id="KW-0050">Antiport</keyword>
<dbReference type="Proteomes" id="UP000298488">
    <property type="component" value="Unassembled WGS sequence"/>
</dbReference>
<keyword evidence="2 11" id="KW-0813">Transport</keyword>
<dbReference type="Gene3D" id="1.20.1530.10">
    <property type="entry name" value="Na+/H+ antiporter like domain"/>
    <property type="match status" value="1"/>
</dbReference>
<feature type="transmembrane region" description="Helical" evidence="11">
    <location>
        <begin position="120"/>
        <end position="140"/>
    </location>
</feature>
<evidence type="ECO:0000256" key="4">
    <source>
        <dbReference type="ARBA" id="ARBA00022475"/>
    </source>
</evidence>
<dbReference type="EMBL" id="SOFI01000003">
    <property type="protein sequence ID" value="TFB78756.1"/>
    <property type="molecule type" value="Genomic_DNA"/>
</dbReference>
<dbReference type="OrthoDB" id="9808135at2"/>
<feature type="transmembrane region" description="Helical" evidence="11">
    <location>
        <begin position="347"/>
        <end position="365"/>
    </location>
</feature>
<keyword evidence="9 11" id="KW-0472">Membrane</keyword>
<keyword evidence="5 11" id="KW-0812">Transmembrane</keyword>
<comment type="function">
    <text evidence="11">Na(+)/H(+) antiporter that extrudes sodium in exchange for external protons.</text>
</comment>
<protein>
    <recommendedName>
        <fullName evidence="11">Na(+)/H(+) antiporter NhaA</fullName>
    </recommendedName>
    <alternativeName>
        <fullName evidence="11">Sodium/proton antiporter NhaA</fullName>
    </alternativeName>
</protein>
<keyword evidence="10 11" id="KW-0739">Sodium transport</keyword>
<feature type="transmembrane region" description="Helical" evidence="11">
    <location>
        <begin position="196"/>
        <end position="214"/>
    </location>
</feature>
<evidence type="ECO:0000256" key="2">
    <source>
        <dbReference type="ARBA" id="ARBA00022448"/>
    </source>
</evidence>
<organism evidence="12 13">
    <name type="scientific">Terrimesophilobacter mesophilus</name>
    <dbReference type="NCBI Taxonomy" id="433647"/>
    <lineage>
        <taxon>Bacteria</taxon>
        <taxon>Bacillati</taxon>
        <taxon>Actinomycetota</taxon>
        <taxon>Actinomycetes</taxon>
        <taxon>Micrococcales</taxon>
        <taxon>Microbacteriaceae</taxon>
        <taxon>Terrimesophilobacter</taxon>
    </lineage>
</organism>
<proteinExistence type="inferred from homology"/>
<sequence length="382" mass="39188">MRILRSERIAAVLLVAAAALGLALANTPVGPGVAAVVGAPLPLPLIGLSLTTGGWVKDGLLAIFFLLAAIELRQELTRGELASARRALVPVVAAVGGVVVPAIIFLLIVREPELSSGWPIPTATDVAFALGVLAIVGRGLPGRIRALLLALAVIDDLIAIVIIGVFFTTGLQPLPLILAAPVILLFGWLSYRRSRGYLPALIVLGLAAWVLVALSGIHPTIAGVALGLVLAPRAAARTRRALEPVVNLAVLPIFAFVAALVVIPGVGLRDLSPVFWAILIALPLGKLVGITAGGVIASALAAHRSDRVPFGDLLVVAGLGGIGFTVSLLMNELAFGHLPVVAVEGTLAVLVASTIAAVIGAAIAWSRAAHYRRGRVSPAPER</sequence>
<keyword evidence="6 11" id="KW-1133">Transmembrane helix</keyword>
<feature type="transmembrane region" description="Helical" evidence="11">
    <location>
        <begin position="313"/>
        <end position="335"/>
    </location>
</feature>
<feature type="transmembrane region" description="Helical" evidence="11">
    <location>
        <begin position="173"/>
        <end position="189"/>
    </location>
</feature>
<evidence type="ECO:0000256" key="7">
    <source>
        <dbReference type="ARBA" id="ARBA00023053"/>
    </source>
</evidence>
<dbReference type="PANTHER" id="PTHR30341:SF0">
    <property type="entry name" value="NA(+)_H(+) ANTIPORTER NHAA"/>
    <property type="match status" value="1"/>
</dbReference>
<dbReference type="HAMAP" id="MF_01844">
    <property type="entry name" value="NhaA"/>
    <property type="match status" value="1"/>
</dbReference>
<keyword evidence="7 11" id="KW-0915">Sodium</keyword>
<dbReference type="RefSeq" id="WP_104094632.1">
    <property type="nucleotide sequence ID" value="NZ_JACHBP010000001.1"/>
</dbReference>
<keyword evidence="8 11" id="KW-0406">Ion transport</keyword>
<evidence type="ECO:0000313" key="13">
    <source>
        <dbReference type="Proteomes" id="UP000298488"/>
    </source>
</evidence>
<feature type="transmembrane region" description="Helical" evidence="11">
    <location>
        <begin position="274"/>
        <end position="301"/>
    </location>
</feature>
<feature type="transmembrane region" description="Helical" evidence="11">
    <location>
        <begin position="87"/>
        <end position="108"/>
    </location>
</feature>
<evidence type="ECO:0000256" key="3">
    <source>
        <dbReference type="ARBA" id="ARBA00022449"/>
    </source>
</evidence>
<comment type="catalytic activity">
    <reaction evidence="11">
        <text>Na(+)(in) + 2 H(+)(out) = Na(+)(out) + 2 H(+)(in)</text>
        <dbReference type="Rhea" id="RHEA:29251"/>
        <dbReference type="ChEBI" id="CHEBI:15378"/>
        <dbReference type="ChEBI" id="CHEBI:29101"/>
    </reaction>
</comment>
<evidence type="ECO:0000256" key="1">
    <source>
        <dbReference type="ARBA" id="ARBA00004429"/>
    </source>
</evidence>
<comment type="subcellular location">
    <subcellularLocation>
        <location evidence="1">Cell inner membrane</location>
        <topology evidence="1">Multi-pass membrane protein</topology>
    </subcellularLocation>
    <subcellularLocation>
        <location evidence="11">Cell membrane</location>
        <topology evidence="11">Multi-pass membrane protein</topology>
    </subcellularLocation>
</comment>
<feature type="transmembrane region" description="Helical" evidence="11">
    <location>
        <begin position="41"/>
        <end position="67"/>
    </location>
</feature>
<dbReference type="InterPro" id="IPR023171">
    <property type="entry name" value="Na/H_antiporter_dom_sf"/>
</dbReference>
<dbReference type="GO" id="GO:0005886">
    <property type="term" value="C:plasma membrane"/>
    <property type="evidence" value="ECO:0007669"/>
    <property type="project" value="UniProtKB-SubCell"/>
</dbReference>
<reference evidence="12 13" key="1">
    <citation type="submission" date="2019-03" db="EMBL/GenBank/DDBJ databases">
        <title>Genomics of glacier-inhabiting Cryobacterium strains.</title>
        <authorList>
            <person name="Liu Q."/>
            <person name="Xin Y.-H."/>
        </authorList>
    </citation>
    <scope>NUCLEOTIDE SEQUENCE [LARGE SCALE GENOMIC DNA]</scope>
    <source>
        <strain evidence="12 13">CGMCC 1.10440</strain>
    </source>
</reference>
<accession>A0A4R8V8X7</accession>
<keyword evidence="4 11" id="KW-1003">Cell membrane</keyword>
<dbReference type="Pfam" id="PF06965">
    <property type="entry name" value="Na_H_antiport_1"/>
    <property type="match status" value="1"/>
</dbReference>
<evidence type="ECO:0000256" key="11">
    <source>
        <dbReference type="HAMAP-Rule" id="MF_01844"/>
    </source>
</evidence>
<keyword evidence="13" id="KW-1185">Reference proteome</keyword>
<feature type="transmembrane region" description="Helical" evidence="11">
    <location>
        <begin position="147"/>
        <end position="167"/>
    </location>
</feature>
<feature type="transmembrane region" description="Helical" evidence="11">
    <location>
        <begin position="220"/>
        <end position="236"/>
    </location>
</feature>
<evidence type="ECO:0000256" key="8">
    <source>
        <dbReference type="ARBA" id="ARBA00023065"/>
    </source>
</evidence>
<evidence type="ECO:0000256" key="6">
    <source>
        <dbReference type="ARBA" id="ARBA00022989"/>
    </source>
</evidence>
<comment type="caution">
    <text evidence="12">The sequence shown here is derived from an EMBL/GenBank/DDBJ whole genome shotgun (WGS) entry which is preliminary data.</text>
</comment>
<comment type="similarity">
    <text evidence="11">Belongs to the NhaA Na(+)/H(+) (TC 2.A.33) antiporter family.</text>
</comment>
<dbReference type="PANTHER" id="PTHR30341">
    <property type="entry name" value="SODIUM ION/PROTON ANTIPORTER NHAA-RELATED"/>
    <property type="match status" value="1"/>
</dbReference>
<dbReference type="InterPro" id="IPR004670">
    <property type="entry name" value="NhaA"/>
</dbReference>
<evidence type="ECO:0000256" key="10">
    <source>
        <dbReference type="ARBA" id="ARBA00023201"/>
    </source>
</evidence>